<proteinExistence type="predicted"/>
<dbReference type="Proteomes" id="UP000051717">
    <property type="component" value="Unassembled WGS sequence"/>
</dbReference>
<organism evidence="1 2">
    <name type="scientific">candidate division TA06 bacterium SM23_40</name>
    <dbReference type="NCBI Taxonomy" id="1703774"/>
    <lineage>
        <taxon>Bacteria</taxon>
        <taxon>Bacteria division TA06</taxon>
    </lineage>
</organism>
<dbReference type="EMBL" id="LJUI01000146">
    <property type="protein sequence ID" value="KPK67120.1"/>
    <property type="molecule type" value="Genomic_DNA"/>
</dbReference>
<dbReference type="AlphaFoldDB" id="A0A0S8G2S3"/>
<reference evidence="1 2" key="1">
    <citation type="journal article" date="2015" name="Microbiome">
        <title>Genomic resolution of linkages in carbon, nitrogen, and sulfur cycling among widespread estuary sediment bacteria.</title>
        <authorList>
            <person name="Baker B.J."/>
            <person name="Lazar C.S."/>
            <person name="Teske A.P."/>
            <person name="Dick G.J."/>
        </authorList>
    </citation>
    <scope>NUCLEOTIDE SEQUENCE [LARGE SCALE GENOMIC DNA]</scope>
    <source>
        <strain evidence="1">SM23_40</strain>
    </source>
</reference>
<protein>
    <submittedName>
        <fullName evidence="1">Uncharacterized protein</fullName>
    </submittedName>
</protein>
<comment type="caution">
    <text evidence="1">The sequence shown here is derived from an EMBL/GenBank/DDBJ whole genome shotgun (WGS) entry which is preliminary data.</text>
</comment>
<gene>
    <name evidence="1" type="ORF">AMJ82_11245</name>
</gene>
<evidence type="ECO:0000313" key="2">
    <source>
        <dbReference type="Proteomes" id="UP000051717"/>
    </source>
</evidence>
<accession>A0A0S8G2S3</accession>
<name>A0A0S8G2S3_UNCT6</name>
<sequence>MAAETLYDDFETLYTDLLNRVRESTSVTATVTLAKRFINIAVEDMHIGASETLPWAERRSHILTQPTYTTGTLSATKGSQVVTGSGTSWKTDNDFGVNNVRRDGKLLINGTTEPYRVYSVTNDTQLAITSKFIDDDVSGASYTYFEDEYDLASDFGRPIDWRTFSDGYSIPMISRTEFYRRFPRNSSPGKVKVATIIDVDDATTLPVRKVLFHNPPDEAQVIPYHYVTKYLCVQDDGTRLDYMTGNSDEPLVPKRYRLAIVLNALYHWYRDRKDDTRAQEARAEYIDFMMRMMNDLEIGSKRPSIVPRVGPYWLKARRPWSGSCSPRYDIYDRFDRMEW</sequence>
<evidence type="ECO:0000313" key="1">
    <source>
        <dbReference type="EMBL" id="KPK67120.1"/>
    </source>
</evidence>